<evidence type="ECO:0000313" key="5">
    <source>
        <dbReference type="Proteomes" id="UP000004994"/>
    </source>
</evidence>
<reference evidence="4" key="2">
    <citation type="submission" date="2015-06" db="UniProtKB">
        <authorList>
            <consortium name="EnsemblPlants"/>
        </authorList>
    </citation>
    <scope>IDENTIFICATION</scope>
    <source>
        <strain evidence="4">cv. Heinz 1706</strain>
    </source>
</reference>
<organism evidence="4">
    <name type="scientific">Solanum lycopersicum</name>
    <name type="common">Tomato</name>
    <name type="synonym">Lycopersicon esculentum</name>
    <dbReference type="NCBI Taxonomy" id="4081"/>
    <lineage>
        <taxon>Eukaryota</taxon>
        <taxon>Viridiplantae</taxon>
        <taxon>Streptophyta</taxon>
        <taxon>Embryophyta</taxon>
        <taxon>Tracheophyta</taxon>
        <taxon>Spermatophyta</taxon>
        <taxon>Magnoliopsida</taxon>
        <taxon>eudicotyledons</taxon>
        <taxon>Gunneridae</taxon>
        <taxon>Pentapetalae</taxon>
        <taxon>asterids</taxon>
        <taxon>lamiids</taxon>
        <taxon>Solanales</taxon>
        <taxon>Solanaceae</taxon>
        <taxon>Solanoideae</taxon>
        <taxon>Solaneae</taxon>
        <taxon>Solanum</taxon>
        <taxon>Solanum subgen. Lycopersicon</taxon>
    </lineage>
</organism>
<evidence type="ECO:0000259" key="3">
    <source>
        <dbReference type="Pfam" id="PF01593"/>
    </source>
</evidence>
<dbReference type="GO" id="GO:0016491">
    <property type="term" value="F:oxidoreductase activity"/>
    <property type="evidence" value="ECO:0007669"/>
    <property type="project" value="InterPro"/>
</dbReference>
<keyword evidence="2" id="KW-0472">Membrane</keyword>
<dbReference type="InParanoid" id="K4BYZ2"/>
<feature type="transmembrane region" description="Helical" evidence="2">
    <location>
        <begin position="107"/>
        <end position="124"/>
    </location>
</feature>
<dbReference type="Proteomes" id="UP000004994">
    <property type="component" value="Chromosome 5"/>
</dbReference>
<dbReference type="InterPro" id="IPR036188">
    <property type="entry name" value="FAD/NAD-bd_sf"/>
</dbReference>
<reference evidence="4" key="1">
    <citation type="journal article" date="2012" name="Nature">
        <title>The tomato genome sequence provides insights into fleshy fruit evolution.</title>
        <authorList>
            <consortium name="Tomato Genome Consortium"/>
        </authorList>
    </citation>
    <scope>NUCLEOTIDE SEQUENCE [LARGE SCALE GENOMIC DNA]</scope>
    <source>
        <strain evidence="4">cv. Heinz 1706</strain>
    </source>
</reference>
<feature type="transmembrane region" description="Helical" evidence="2">
    <location>
        <begin position="144"/>
        <end position="164"/>
    </location>
</feature>
<dbReference type="PANTHER" id="PTHR10742:SF260">
    <property type="entry name" value="PROTEIN FLOWERING LOCUS D"/>
    <property type="match status" value="1"/>
</dbReference>
<evidence type="ECO:0000256" key="1">
    <source>
        <dbReference type="ARBA" id="ARBA00005995"/>
    </source>
</evidence>
<evidence type="ECO:0000256" key="2">
    <source>
        <dbReference type="SAM" id="Phobius"/>
    </source>
</evidence>
<dbReference type="Gramene" id="Solyc05g016290.1.1">
    <property type="protein sequence ID" value="Solyc05g016290.1.1"/>
    <property type="gene ID" value="Solyc05g016290.1"/>
</dbReference>
<keyword evidence="2" id="KW-0812">Transmembrane</keyword>
<evidence type="ECO:0000313" key="4">
    <source>
        <dbReference type="EnsemblPlants" id="Solyc05g016290.1.1"/>
    </source>
</evidence>
<feature type="domain" description="Amine oxidase" evidence="3">
    <location>
        <begin position="89"/>
        <end position="164"/>
    </location>
</feature>
<dbReference type="InterPro" id="IPR050281">
    <property type="entry name" value="Flavin_monoamine_oxidase"/>
</dbReference>
<keyword evidence="2" id="KW-1133">Transmembrane helix</keyword>
<dbReference type="Gene3D" id="3.90.660.10">
    <property type="match status" value="1"/>
</dbReference>
<name>K4BYZ2_SOLLC</name>
<feature type="transmembrane region" description="Helical" evidence="2">
    <location>
        <begin position="12"/>
        <end position="37"/>
    </location>
</feature>
<dbReference type="InterPro" id="IPR002937">
    <property type="entry name" value="Amino_oxidase"/>
</dbReference>
<dbReference type="AlphaFoldDB" id="K4BYZ2"/>
<dbReference type="Pfam" id="PF01593">
    <property type="entry name" value="Amino_oxidase"/>
    <property type="match status" value="1"/>
</dbReference>
<dbReference type="EnsemblPlants" id="Solyc05g016290.1.1">
    <property type="protein sequence ID" value="Solyc05g016290.1.1"/>
    <property type="gene ID" value="Solyc05g016290.1"/>
</dbReference>
<dbReference type="SUPFAM" id="SSF51905">
    <property type="entry name" value="FAD/NAD(P)-binding domain"/>
    <property type="match status" value="1"/>
</dbReference>
<dbReference type="eggNOG" id="KOG0029">
    <property type="taxonomic scope" value="Eukaryota"/>
</dbReference>
<dbReference type="STRING" id="4081.K4BYZ2"/>
<comment type="similarity">
    <text evidence="1">Belongs to the flavin monoamine oxidase family.</text>
</comment>
<dbReference type="PaxDb" id="4081-Solyc05g016290.1.1"/>
<dbReference type="HOGENOM" id="CLU_1613662_0_0_1"/>
<keyword evidence="5" id="KW-1185">Reference proteome</keyword>
<accession>K4BYZ2</accession>
<dbReference type="Gene3D" id="3.50.50.60">
    <property type="entry name" value="FAD/NAD(P)-binding domain"/>
    <property type="match status" value="1"/>
</dbReference>
<dbReference type="PhylomeDB" id="K4BYZ2"/>
<sequence>MILAAPSKNKVIVIGAGLAWLVAALQLMLYGFLVIVFEGRKYMKDAYYELFDKASKVRQELSQVISLVKGSETFQKDSRVARNVEQSGSITFIPELPQQNLDTIKRLGLGVLNKVAMLFPYVFWDSNIYIFGHVADNLSWRGGFFVFFNHTTVFGRAFLFVLVAG</sequence>
<dbReference type="PANTHER" id="PTHR10742">
    <property type="entry name" value="FLAVIN MONOAMINE OXIDASE"/>
    <property type="match status" value="1"/>
</dbReference>
<proteinExistence type="inferred from homology"/>
<protein>
    <recommendedName>
        <fullName evidence="3">Amine oxidase domain-containing protein</fullName>
    </recommendedName>
</protein>